<keyword evidence="3" id="KW-0560">Oxidoreductase</keyword>
<feature type="transmembrane region" description="Helical" evidence="4">
    <location>
        <begin position="32"/>
        <end position="55"/>
    </location>
</feature>
<keyword evidence="4" id="KW-1133">Transmembrane helix</keyword>
<dbReference type="EMBL" id="CAJVPQ010004573">
    <property type="protein sequence ID" value="CAG8654375.1"/>
    <property type="molecule type" value="Genomic_DNA"/>
</dbReference>
<dbReference type="PANTHER" id="PTHR43391:SF14">
    <property type="entry name" value="DEHYDROGENASE_REDUCTASE SDR FAMILY PROTEIN 7-LIKE"/>
    <property type="match status" value="1"/>
</dbReference>
<dbReference type="PRINTS" id="PR00081">
    <property type="entry name" value="GDHRDH"/>
</dbReference>
<dbReference type="InterPro" id="IPR002347">
    <property type="entry name" value="SDR_fam"/>
</dbReference>
<keyword evidence="7" id="KW-1185">Reference proteome</keyword>
<evidence type="ECO:0000256" key="3">
    <source>
        <dbReference type="ARBA" id="ARBA00023002"/>
    </source>
</evidence>
<evidence type="ECO:0000256" key="2">
    <source>
        <dbReference type="ARBA" id="ARBA00022857"/>
    </source>
</evidence>
<dbReference type="OrthoDB" id="2102561at2759"/>
<dbReference type="PANTHER" id="PTHR43391">
    <property type="entry name" value="RETINOL DEHYDROGENASE-RELATED"/>
    <property type="match status" value="1"/>
</dbReference>
<keyword evidence="4" id="KW-0812">Transmembrane</keyword>
<dbReference type="InterPro" id="IPR036291">
    <property type="entry name" value="NAD(P)-bd_dom_sf"/>
</dbReference>
<gene>
    <name evidence="6" type="ORF">FCALED_LOCUS11235</name>
</gene>
<evidence type="ECO:0000256" key="4">
    <source>
        <dbReference type="SAM" id="Phobius"/>
    </source>
</evidence>
<dbReference type="Gene3D" id="3.40.50.720">
    <property type="entry name" value="NAD(P)-binding Rossmann-like Domain"/>
    <property type="match status" value="1"/>
</dbReference>
<dbReference type="InterPro" id="IPR029071">
    <property type="entry name" value="Ubiquitin-like_domsf"/>
</dbReference>
<evidence type="ECO:0000313" key="7">
    <source>
        <dbReference type="Proteomes" id="UP000789570"/>
    </source>
</evidence>
<keyword evidence="4" id="KW-0472">Membrane</keyword>
<evidence type="ECO:0000259" key="5">
    <source>
        <dbReference type="PROSITE" id="PS50053"/>
    </source>
</evidence>
<feature type="transmembrane region" description="Helical" evidence="4">
    <location>
        <begin position="203"/>
        <end position="221"/>
    </location>
</feature>
<sequence>MLLIILISLLTLLIYKINLSYPSTIPPIVQTIFQAISVLFANVFIVIPITFVLFIRDIGSIFSNKERIDPKIILITGASSGIGESLAKEYAKPGNILGLLARNEEKLNKVARVCEEKGAKCEILKIDISNIEALTNALENFDDKYPIDLLFANAGQLAATRDNFGKFEWEDSYKPYIDVNYTGNIASIMTVYKRMKVRRRGQIAITSSIAGWLSTPMTAFYSSMKAAINSFARDLHYIAKPYNIHVSLIVPGLIRTEMTTNPNQPFSHNPRYYESSDNLAKIIKQQLSYNVFQICWPYIQYLIPFTMSTYPTRIQLLLSSLLVDKLSQEFPPDVISKNCFHVPNFCLRCVIEHLCVQKQNEAQQTCPECEAILSIEEFEDLDLAWEKAPFRIHIEKISEPEPTTEYTQNGNDLKGDFYIVLLNGTKLKFGLESIKNVLSLKEAINKQTTIEIDKQKLIYKGVELQTYSTHGKTPRKLSEYSIVAECHIQLLVLLYSISKELSINALTFDLFWEYPRDKRRDFLDGTCLIYTDTGSNSHIFDYKRKTLVDIPSMDHSGDVVNDAARRGHHRITANLAEMPSNVTKLYFVLSSWSSPNIGCFPNPSFKMFDPSNPNVQLCSYSISSAASSRAVIMCVVSKNREGYWNVFEVGKLSDGNARNYAPINHTIMNMDQFFS</sequence>
<dbReference type="GO" id="GO:0016491">
    <property type="term" value="F:oxidoreductase activity"/>
    <property type="evidence" value="ECO:0007669"/>
    <property type="project" value="UniProtKB-KW"/>
</dbReference>
<dbReference type="InterPro" id="IPR000626">
    <property type="entry name" value="Ubiquitin-like_dom"/>
</dbReference>
<dbReference type="AlphaFoldDB" id="A0A9N9DVP6"/>
<dbReference type="SUPFAM" id="SSF54236">
    <property type="entry name" value="Ubiquitin-like"/>
    <property type="match status" value="1"/>
</dbReference>
<evidence type="ECO:0000313" key="6">
    <source>
        <dbReference type="EMBL" id="CAG8654375.1"/>
    </source>
</evidence>
<dbReference type="Pfam" id="PF00106">
    <property type="entry name" value="adh_short"/>
    <property type="match status" value="1"/>
</dbReference>
<proteinExistence type="inferred from homology"/>
<dbReference type="SUPFAM" id="SSF51735">
    <property type="entry name" value="NAD(P)-binding Rossmann-fold domains"/>
    <property type="match status" value="1"/>
</dbReference>
<dbReference type="GO" id="GO:0005829">
    <property type="term" value="C:cytosol"/>
    <property type="evidence" value="ECO:0007669"/>
    <property type="project" value="TreeGrafter"/>
</dbReference>
<dbReference type="Pfam" id="PF00240">
    <property type="entry name" value="ubiquitin"/>
    <property type="match status" value="1"/>
</dbReference>
<dbReference type="Gene3D" id="3.10.20.90">
    <property type="entry name" value="Phosphatidylinositol 3-kinase Catalytic Subunit, Chain A, domain 1"/>
    <property type="match status" value="1"/>
</dbReference>
<keyword evidence="2" id="KW-0521">NADP</keyword>
<dbReference type="CDD" id="cd17039">
    <property type="entry name" value="Ubl_ubiquitin_like"/>
    <property type="match status" value="1"/>
</dbReference>
<comment type="caution">
    <text evidence="6">The sequence shown here is derived from an EMBL/GenBank/DDBJ whole genome shotgun (WGS) entry which is preliminary data.</text>
</comment>
<protein>
    <submittedName>
        <fullName evidence="6">5187_t:CDS:1</fullName>
    </submittedName>
</protein>
<dbReference type="Proteomes" id="UP000789570">
    <property type="component" value="Unassembled WGS sequence"/>
</dbReference>
<feature type="domain" description="Ubiquitin-like" evidence="5">
    <location>
        <begin position="415"/>
        <end position="492"/>
    </location>
</feature>
<accession>A0A9N9DVP6</accession>
<organism evidence="6 7">
    <name type="scientific">Funneliformis caledonium</name>
    <dbReference type="NCBI Taxonomy" id="1117310"/>
    <lineage>
        <taxon>Eukaryota</taxon>
        <taxon>Fungi</taxon>
        <taxon>Fungi incertae sedis</taxon>
        <taxon>Mucoromycota</taxon>
        <taxon>Glomeromycotina</taxon>
        <taxon>Glomeromycetes</taxon>
        <taxon>Glomerales</taxon>
        <taxon>Glomeraceae</taxon>
        <taxon>Funneliformis</taxon>
    </lineage>
</organism>
<dbReference type="PROSITE" id="PS50053">
    <property type="entry name" value="UBIQUITIN_2"/>
    <property type="match status" value="1"/>
</dbReference>
<comment type="similarity">
    <text evidence="1">Belongs to the short-chain dehydrogenases/reductases (SDR) family.</text>
</comment>
<name>A0A9N9DVP6_9GLOM</name>
<reference evidence="6" key="1">
    <citation type="submission" date="2021-06" db="EMBL/GenBank/DDBJ databases">
        <authorList>
            <person name="Kallberg Y."/>
            <person name="Tangrot J."/>
            <person name="Rosling A."/>
        </authorList>
    </citation>
    <scope>NUCLEOTIDE SEQUENCE</scope>
    <source>
        <strain evidence="6">UK204</strain>
    </source>
</reference>
<dbReference type="Gene3D" id="2.60.60.30">
    <property type="entry name" value="sav2460 like domains"/>
    <property type="match status" value="1"/>
</dbReference>
<evidence type="ECO:0000256" key="1">
    <source>
        <dbReference type="ARBA" id="ARBA00006484"/>
    </source>
</evidence>